<dbReference type="Pfam" id="PF03441">
    <property type="entry name" value="FAD_binding_7"/>
    <property type="match status" value="1"/>
</dbReference>
<dbReference type="PROSITE" id="PS51645">
    <property type="entry name" value="PHR_CRY_ALPHA_BETA"/>
    <property type="match status" value="1"/>
</dbReference>
<dbReference type="InterPro" id="IPR036155">
    <property type="entry name" value="Crypto/Photolyase_N_sf"/>
</dbReference>
<evidence type="ECO:0000256" key="6">
    <source>
        <dbReference type="ARBA" id="ARBA00022827"/>
    </source>
</evidence>
<dbReference type="GO" id="GO:0003677">
    <property type="term" value="F:DNA binding"/>
    <property type="evidence" value="ECO:0007669"/>
    <property type="project" value="TreeGrafter"/>
</dbReference>
<evidence type="ECO:0000256" key="2">
    <source>
        <dbReference type="ARBA" id="ARBA00005862"/>
    </source>
</evidence>
<protein>
    <recommendedName>
        <fullName evidence="4">Deoxyribodipyrimidine photo-lyase</fullName>
        <ecNumber evidence="3">4.1.99.3</ecNumber>
    </recommendedName>
    <alternativeName>
        <fullName evidence="8">DNA photolyase</fullName>
    </alternativeName>
    <alternativeName>
        <fullName evidence="11">Photoreactivating enzyme</fullName>
    </alternativeName>
</protein>
<dbReference type="PANTHER" id="PTHR11455">
    <property type="entry name" value="CRYPTOCHROME"/>
    <property type="match status" value="1"/>
</dbReference>
<dbReference type="SUPFAM" id="SSF52425">
    <property type="entry name" value="Cryptochrome/photolyase, N-terminal domain"/>
    <property type="match status" value="1"/>
</dbReference>
<dbReference type="GO" id="GO:0071949">
    <property type="term" value="F:FAD binding"/>
    <property type="evidence" value="ECO:0007669"/>
    <property type="project" value="TreeGrafter"/>
</dbReference>
<comment type="cofactor">
    <cofactor evidence="1">
        <name>(6R)-5,10-methylene-5,6,7,8-tetrahydrofolate</name>
        <dbReference type="ChEBI" id="CHEBI:15636"/>
    </cofactor>
</comment>
<dbReference type="EC" id="4.1.99.3" evidence="3"/>
<evidence type="ECO:0000256" key="3">
    <source>
        <dbReference type="ARBA" id="ARBA00013149"/>
    </source>
</evidence>
<accession>A0AAU0N2V9</accession>
<feature type="site" description="Electron transfer via tryptophanyl radical" evidence="13">
    <location>
        <position position="335"/>
    </location>
</feature>
<dbReference type="Gene3D" id="1.25.40.80">
    <property type="match status" value="1"/>
</dbReference>
<evidence type="ECO:0000259" key="15">
    <source>
        <dbReference type="PROSITE" id="PS51645"/>
    </source>
</evidence>
<evidence type="ECO:0000256" key="1">
    <source>
        <dbReference type="ARBA" id="ARBA00001932"/>
    </source>
</evidence>
<evidence type="ECO:0000256" key="11">
    <source>
        <dbReference type="ARBA" id="ARBA00083107"/>
    </source>
</evidence>
<dbReference type="Proteomes" id="UP001302477">
    <property type="component" value="Chromosome"/>
</dbReference>
<sequence>MPEKAYQRGLVWLRNDLRMDDNTALYRAAKACNALAVIFIACPQTWRSHGDGDNVVAMRLRTLKALQASLAKKHIPLYFLELRGFAQVSAALEQICRKLNIEALFANAEYPLNEQRRDAAVRETLRSVGVPVEYCTDRTLIPPGSLTTGSGEGFKVYTPFKRAFIARHDNRDQGFEPLPAPRSLGADHGDLWPEWIALEGEHNLVRAIPDTVGDYGVAPGGDSRVLEWAVGEGAAKTLLEEFSAIVADYQEQRDFPAVPGTSRLSPYLNCGALSVRRCVQMALAENDGRWVGSSEGASCWLSELLWREFYQHLVVNFPRVCRNLPFKPETERVPWSRRTEDFERWCEGQTGVPIVDAAMRQLNQTGWMHNRLRMVVASFLTKNLLTDWRKGEHYFMQKLVDADFAANNGGWQWAASTGTDAAPYFRVFNPYSQSKRFDPDGAFIRAFVPELEGYSAKDIHCPPNDLFSDRSYPAPVCDVTESRKHAIEVFANLKS</sequence>
<dbReference type="PROSITE" id="PS00394">
    <property type="entry name" value="DNA_PHOTOLYASES_1_1"/>
    <property type="match status" value="1"/>
</dbReference>
<evidence type="ECO:0000256" key="7">
    <source>
        <dbReference type="ARBA" id="ARBA00022991"/>
    </source>
</evidence>
<evidence type="ECO:0000256" key="13">
    <source>
        <dbReference type="PIRSR" id="PIRSR602081-2"/>
    </source>
</evidence>
<feature type="domain" description="Photolyase/cryptochrome alpha/beta" evidence="15">
    <location>
        <begin position="7"/>
        <end position="140"/>
    </location>
</feature>
<comment type="cofactor">
    <cofactor evidence="12">
        <name>FAD</name>
        <dbReference type="ChEBI" id="CHEBI:57692"/>
    </cofactor>
    <text evidence="12">Binds 1 FAD per subunit.</text>
</comment>
<evidence type="ECO:0000313" key="17">
    <source>
        <dbReference type="Proteomes" id="UP001302477"/>
    </source>
</evidence>
<reference evidence="16 17" key="1">
    <citation type="submission" date="2023-10" db="EMBL/GenBank/DDBJ databases">
        <title>Description of Microbulbifer bruguierae sp. nov., isolated from the sediments of mangrove plant Bruguiera sexangula and comparative genomic analyses of the genus Microbulbifer.</title>
        <authorList>
            <person name="Long M."/>
        </authorList>
    </citation>
    <scope>NUCLEOTIDE SEQUENCE [LARGE SCALE GENOMIC DNA]</scope>
    <source>
        <strain evidence="16 17">SPO729</strain>
    </source>
</reference>
<dbReference type="Pfam" id="PF00875">
    <property type="entry name" value="DNA_photolyase"/>
    <property type="match status" value="1"/>
</dbReference>
<dbReference type="KEGG" id="mpaf:R5R33_05475"/>
<evidence type="ECO:0000256" key="4">
    <source>
        <dbReference type="ARBA" id="ARBA00014046"/>
    </source>
</evidence>
<evidence type="ECO:0000256" key="10">
    <source>
        <dbReference type="ARBA" id="ARBA00059220"/>
    </source>
</evidence>
<feature type="binding site" evidence="12">
    <location>
        <begin position="261"/>
        <end position="265"/>
    </location>
    <ligand>
        <name>FAD</name>
        <dbReference type="ChEBI" id="CHEBI:57692"/>
    </ligand>
</feature>
<feature type="site" description="Electron transfer via tryptophanyl radical" evidence="13">
    <location>
        <position position="411"/>
    </location>
</feature>
<feature type="binding site" evidence="12">
    <location>
        <begin position="401"/>
        <end position="403"/>
    </location>
    <ligand>
        <name>FAD</name>
        <dbReference type="ChEBI" id="CHEBI:57692"/>
    </ligand>
</feature>
<dbReference type="EMBL" id="CP137555">
    <property type="protein sequence ID" value="WOX06583.1"/>
    <property type="molecule type" value="Genomic_DNA"/>
</dbReference>
<keyword evidence="7 14" id="KW-0157">Chromophore</keyword>
<gene>
    <name evidence="16" type="ORF">R5R33_05475</name>
</gene>
<dbReference type="SUPFAM" id="SSF48173">
    <property type="entry name" value="Cryptochrome/photolyase FAD-binding domain"/>
    <property type="match status" value="1"/>
</dbReference>
<dbReference type="Gene3D" id="1.10.579.10">
    <property type="entry name" value="DNA Cyclobutane Dipyrimidine Photolyase, subunit A, domain 3"/>
    <property type="match status" value="1"/>
</dbReference>
<evidence type="ECO:0000256" key="12">
    <source>
        <dbReference type="PIRSR" id="PIRSR602081-1"/>
    </source>
</evidence>
<dbReference type="PANTHER" id="PTHR11455:SF9">
    <property type="entry name" value="CRYPTOCHROME CIRCADIAN CLOCK 5 ISOFORM X1"/>
    <property type="match status" value="1"/>
</dbReference>
<dbReference type="Gene3D" id="3.40.50.620">
    <property type="entry name" value="HUPs"/>
    <property type="match status" value="1"/>
</dbReference>
<feature type="site" description="Electron transfer via tryptophanyl radical" evidence="13">
    <location>
        <position position="388"/>
    </location>
</feature>
<feature type="binding site" evidence="12">
    <location>
        <position position="249"/>
    </location>
    <ligand>
        <name>FAD</name>
        <dbReference type="ChEBI" id="CHEBI:57692"/>
    </ligand>
</feature>
<dbReference type="InterPro" id="IPR036134">
    <property type="entry name" value="Crypto/Photolyase_FAD-like_sf"/>
</dbReference>
<dbReference type="GO" id="GO:0000719">
    <property type="term" value="P:photoreactive repair"/>
    <property type="evidence" value="ECO:0007669"/>
    <property type="project" value="UniProtKB-ARBA"/>
</dbReference>
<dbReference type="InterPro" id="IPR005101">
    <property type="entry name" value="Cryptochr/Photolyase_FAD-bd"/>
</dbReference>
<keyword evidence="17" id="KW-1185">Reference proteome</keyword>
<dbReference type="GO" id="GO:0009416">
    <property type="term" value="P:response to light stimulus"/>
    <property type="evidence" value="ECO:0007669"/>
    <property type="project" value="TreeGrafter"/>
</dbReference>
<proteinExistence type="inferred from homology"/>
<evidence type="ECO:0000256" key="14">
    <source>
        <dbReference type="RuleBase" id="RU004182"/>
    </source>
</evidence>
<comment type="catalytic activity">
    <reaction evidence="9">
        <text>cyclobutadipyrimidine (in DNA) = 2 pyrimidine residues (in DNA).</text>
        <dbReference type="EC" id="4.1.99.3"/>
    </reaction>
</comment>
<dbReference type="InterPro" id="IPR002081">
    <property type="entry name" value="Cryptochrome/DNA_photolyase_1"/>
</dbReference>
<dbReference type="InterPro" id="IPR006050">
    <property type="entry name" value="DNA_photolyase_N"/>
</dbReference>
<keyword evidence="5 12" id="KW-0285">Flavoprotein</keyword>
<comment type="similarity">
    <text evidence="2">Belongs to the DNA photolyase class-1 family.</text>
</comment>
<dbReference type="PROSITE" id="PS00691">
    <property type="entry name" value="DNA_PHOTOLYASES_1_2"/>
    <property type="match status" value="1"/>
</dbReference>
<comment type="function">
    <text evidence="10">Involved in repair of UV radiation-induced DNA damage. Catalyzes the light-dependent monomerization (300-600 nm) of cyclobutyl pyrimidine dimers (in cis-syn configuration), which are formed between adjacent bases on the same DNA strand upon exposure to ultraviolet radiation.</text>
</comment>
<feature type="binding site" evidence="12">
    <location>
        <begin position="303"/>
        <end position="310"/>
    </location>
    <ligand>
        <name>FAD</name>
        <dbReference type="ChEBI" id="CHEBI:57692"/>
    </ligand>
</feature>
<keyword evidence="6 12" id="KW-0274">FAD</keyword>
<evidence type="ECO:0000256" key="8">
    <source>
        <dbReference type="ARBA" id="ARBA00031671"/>
    </source>
</evidence>
<dbReference type="RefSeq" id="WP_318955036.1">
    <property type="nucleotide sequence ID" value="NZ_CP137555.1"/>
</dbReference>
<evidence type="ECO:0000256" key="9">
    <source>
        <dbReference type="ARBA" id="ARBA00033999"/>
    </source>
</evidence>
<dbReference type="AlphaFoldDB" id="A0AAU0N2V9"/>
<dbReference type="InterPro" id="IPR018394">
    <property type="entry name" value="DNA_photolyase_1_CS_C"/>
</dbReference>
<dbReference type="FunFam" id="1.10.579.10:FF:000003">
    <property type="entry name" value="Deoxyribodipyrimidine photo-lyase"/>
    <property type="match status" value="1"/>
</dbReference>
<name>A0AAU0N2V9_9GAMM</name>
<dbReference type="InterPro" id="IPR014729">
    <property type="entry name" value="Rossmann-like_a/b/a_fold"/>
</dbReference>
<dbReference type="PRINTS" id="PR00147">
    <property type="entry name" value="DNAPHOTLYASE"/>
</dbReference>
<feature type="binding site" evidence="12">
    <location>
        <position position="300"/>
    </location>
    <ligand>
        <name>FAD</name>
        <dbReference type="ChEBI" id="CHEBI:57692"/>
    </ligand>
</feature>
<dbReference type="GO" id="GO:0003904">
    <property type="term" value="F:deoxyribodipyrimidine photo-lyase activity"/>
    <property type="evidence" value="ECO:0007669"/>
    <property type="project" value="UniProtKB-EC"/>
</dbReference>
<evidence type="ECO:0000313" key="16">
    <source>
        <dbReference type="EMBL" id="WOX06583.1"/>
    </source>
</evidence>
<evidence type="ECO:0000256" key="5">
    <source>
        <dbReference type="ARBA" id="ARBA00022630"/>
    </source>
</evidence>
<comment type="similarity">
    <text evidence="14">Belongs to the DNA photolyase family.</text>
</comment>
<organism evidence="16 17">
    <name type="scientific">Microbulbifer pacificus</name>
    <dbReference type="NCBI Taxonomy" id="407164"/>
    <lineage>
        <taxon>Bacteria</taxon>
        <taxon>Pseudomonadati</taxon>
        <taxon>Pseudomonadota</taxon>
        <taxon>Gammaproteobacteria</taxon>
        <taxon>Cellvibrionales</taxon>
        <taxon>Microbulbiferaceae</taxon>
        <taxon>Microbulbifer</taxon>
    </lineage>
</organism>